<dbReference type="Pfam" id="PF13567">
    <property type="entry name" value="DUF4131"/>
    <property type="match status" value="1"/>
</dbReference>
<evidence type="ECO:0000259" key="7">
    <source>
        <dbReference type="Pfam" id="PF03772"/>
    </source>
</evidence>
<keyword evidence="4 6" id="KW-1133">Transmembrane helix</keyword>
<comment type="subcellular location">
    <subcellularLocation>
        <location evidence="1">Cell membrane</location>
        <topology evidence="1">Multi-pass membrane protein</topology>
    </subcellularLocation>
</comment>
<comment type="caution">
    <text evidence="9">The sequence shown here is derived from an EMBL/GenBank/DDBJ whole genome shotgun (WGS) entry which is preliminary data.</text>
</comment>
<keyword evidence="10" id="KW-1185">Reference proteome</keyword>
<evidence type="ECO:0000256" key="5">
    <source>
        <dbReference type="ARBA" id="ARBA00023136"/>
    </source>
</evidence>
<feature type="transmembrane region" description="Helical" evidence="6">
    <location>
        <begin position="444"/>
        <end position="467"/>
    </location>
</feature>
<dbReference type="NCBIfam" id="TIGR00360">
    <property type="entry name" value="ComEC_N-term"/>
    <property type="match status" value="1"/>
</dbReference>
<keyword evidence="3 6" id="KW-0812">Transmembrane</keyword>
<dbReference type="Proteomes" id="UP001166191">
    <property type="component" value="Unassembled WGS sequence"/>
</dbReference>
<evidence type="ECO:0000256" key="4">
    <source>
        <dbReference type="ARBA" id="ARBA00022989"/>
    </source>
</evidence>
<feature type="transmembrane region" description="Helical" evidence="6">
    <location>
        <begin position="114"/>
        <end position="134"/>
    </location>
</feature>
<keyword evidence="2" id="KW-1003">Cell membrane</keyword>
<feature type="domain" description="DUF4131" evidence="8">
    <location>
        <begin position="80"/>
        <end position="244"/>
    </location>
</feature>
<dbReference type="RefSeq" id="WP_216031214.1">
    <property type="nucleotide sequence ID" value="NZ_JAHKNG010000001.1"/>
</dbReference>
<evidence type="ECO:0000256" key="3">
    <source>
        <dbReference type="ARBA" id="ARBA00022692"/>
    </source>
</evidence>
<dbReference type="Pfam" id="PF03772">
    <property type="entry name" value="Competence"/>
    <property type="match status" value="1"/>
</dbReference>
<organism evidence="9 10">
    <name type="scientific">Paracoccus marinaquae</name>
    <dbReference type="NCBI Taxonomy" id="2841926"/>
    <lineage>
        <taxon>Bacteria</taxon>
        <taxon>Pseudomonadati</taxon>
        <taxon>Pseudomonadota</taxon>
        <taxon>Alphaproteobacteria</taxon>
        <taxon>Rhodobacterales</taxon>
        <taxon>Paracoccaceae</taxon>
        <taxon>Paracoccus</taxon>
    </lineage>
</organism>
<proteinExistence type="predicted"/>
<feature type="transmembrane region" description="Helical" evidence="6">
    <location>
        <begin position="306"/>
        <end position="328"/>
    </location>
</feature>
<feature type="transmembrane region" description="Helical" evidence="6">
    <location>
        <begin position="473"/>
        <end position="493"/>
    </location>
</feature>
<dbReference type="PANTHER" id="PTHR30619:SF1">
    <property type="entry name" value="RECOMBINATION PROTEIN 2"/>
    <property type="match status" value="1"/>
</dbReference>
<feature type="transmembrane region" description="Helical" evidence="6">
    <location>
        <begin position="340"/>
        <end position="364"/>
    </location>
</feature>
<name>A0ABS6AFQ6_9RHOB</name>
<reference evidence="9" key="1">
    <citation type="submission" date="2021-06" db="EMBL/GenBank/DDBJ databases">
        <title>Paracoccus bacterium XHP0099 sp. nov., isolated from the surface waters of the Yellow Sea.</title>
        <authorList>
            <person name="Xue H."/>
            <person name="Zhang D."/>
        </authorList>
    </citation>
    <scope>NUCLEOTIDE SEQUENCE</scope>
    <source>
        <strain evidence="9">XHP0099</strain>
    </source>
</reference>
<evidence type="ECO:0000256" key="6">
    <source>
        <dbReference type="SAM" id="Phobius"/>
    </source>
</evidence>
<keyword evidence="5 6" id="KW-0472">Membrane</keyword>
<feature type="transmembrane region" description="Helical" evidence="6">
    <location>
        <begin position="392"/>
        <end position="409"/>
    </location>
</feature>
<accession>A0ABS6AFQ6</accession>
<feature type="transmembrane region" description="Helical" evidence="6">
    <location>
        <begin position="573"/>
        <end position="593"/>
    </location>
</feature>
<evidence type="ECO:0000313" key="10">
    <source>
        <dbReference type="Proteomes" id="UP001166191"/>
    </source>
</evidence>
<sequence length="742" mass="76998">MTAPAGTTPSGQVPAAAAVPVPVALPGFAPSRLRAPRPRSAAPARPAAAGRAGLFAWVPVCLSAGIALWFVLPAQPTMGQWLLLAVISCAGLAISYAAPRIAQGGRISWGAADALRMGGLALALIAAGIGLAGWRSASVAAPVLEWRYYGPVEGRLVGIDRSARDRIRLTLDDVVLRDLPPDRTPGRVRLSLMDQAAEDLPEPGARVMLTGHLGPPPGPASPGSFDFRWHAWFEGLGAVGYVRTPLMTVEPARGVWQLMPRVRMAISAAIRQRIGGQEGAVAAALMTGDRSGVEEATNEVMRAANLYHIISISGLHMSLLAGFVYTALRLSAAGMQGLGIAPALQIHKFAALVALLAAAGYLWLSGGGVATERAFVMVAVMLGAILADRRAISLRSVALAATIILVYSPEALTSPGFQMSFAATVALILVHGPWSRISPHLPPWLRPLAILLLSSLVAALATAPIAAVHFNRMAQYGLLANLLAVPAMGLLVMPAGVIGALLAPVGLAGPALWVMGLGTGWMLRVAEFVAGLDGATTAIPLPPAAVLPLMGFGAVLMVLCWRRSAMRGPTPLTAGIAAGLAMLAAASALWLTVERPLLLIASEGDAVGLMTPEGRALSKAKGGAFSVRTWLLEDGDGASQSAAAARPGWSGDRRDRRADLPYGWQIWHVTGKGAGLRAARVCRARRIVVATEPVISPSGGGTCLILDPPKLRRTGAIAIDMTAFGPQLRTVADTHPTPGRGP</sequence>
<feature type="transmembrane region" description="Helical" evidence="6">
    <location>
        <begin position="78"/>
        <end position="102"/>
    </location>
</feature>
<gene>
    <name evidence="9" type="ORF">KNW02_00080</name>
</gene>
<feature type="domain" description="ComEC/Rec2-related protein" evidence="7">
    <location>
        <begin position="285"/>
        <end position="563"/>
    </location>
</feature>
<feature type="transmembrane region" description="Helical" evidence="6">
    <location>
        <begin position="52"/>
        <end position="72"/>
    </location>
</feature>
<dbReference type="PANTHER" id="PTHR30619">
    <property type="entry name" value="DNA INTERNALIZATION/COMPETENCE PROTEIN COMEC/REC2"/>
    <property type="match status" value="1"/>
</dbReference>
<dbReference type="InterPro" id="IPR025405">
    <property type="entry name" value="DUF4131"/>
</dbReference>
<evidence type="ECO:0000313" key="9">
    <source>
        <dbReference type="EMBL" id="MBU3028510.1"/>
    </source>
</evidence>
<dbReference type="EMBL" id="JAHKNG010000001">
    <property type="protein sequence ID" value="MBU3028510.1"/>
    <property type="molecule type" value="Genomic_DNA"/>
</dbReference>
<feature type="transmembrane region" description="Helical" evidence="6">
    <location>
        <begin position="543"/>
        <end position="561"/>
    </location>
</feature>
<dbReference type="InterPro" id="IPR004477">
    <property type="entry name" value="ComEC_N"/>
</dbReference>
<evidence type="ECO:0000256" key="2">
    <source>
        <dbReference type="ARBA" id="ARBA00022475"/>
    </source>
</evidence>
<evidence type="ECO:0000259" key="8">
    <source>
        <dbReference type="Pfam" id="PF13567"/>
    </source>
</evidence>
<evidence type="ECO:0000256" key="1">
    <source>
        <dbReference type="ARBA" id="ARBA00004651"/>
    </source>
</evidence>
<dbReference type="InterPro" id="IPR052159">
    <property type="entry name" value="Competence_DNA_uptake"/>
</dbReference>
<protein>
    <submittedName>
        <fullName evidence="9">ComEC family competence protein</fullName>
    </submittedName>
</protein>